<accession>A0AAD1VSA1</accession>
<protein>
    <submittedName>
        <fullName evidence="3">Uncharacterized protein</fullName>
    </submittedName>
</protein>
<name>A0AAD1VSA1_PELCU</name>
<organism evidence="3 4">
    <name type="scientific">Pelobates cultripes</name>
    <name type="common">Western spadefoot toad</name>
    <dbReference type="NCBI Taxonomy" id="61616"/>
    <lineage>
        <taxon>Eukaryota</taxon>
        <taxon>Metazoa</taxon>
        <taxon>Chordata</taxon>
        <taxon>Craniata</taxon>
        <taxon>Vertebrata</taxon>
        <taxon>Euteleostomi</taxon>
        <taxon>Amphibia</taxon>
        <taxon>Batrachia</taxon>
        <taxon>Anura</taxon>
        <taxon>Pelobatoidea</taxon>
        <taxon>Pelobatidae</taxon>
        <taxon>Pelobates</taxon>
    </lineage>
</organism>
<keyword evidence="4" id="KW-1185">Reference proteome</keyword>
<feature type="coiled-coil region" evidence="1">
    <location>
        <begin position="79"/>
        <end position="134"/>
    </location>
</feature>
<dbReference type="EMBL" id="OW240912">
    <property type="protein sequence ID" value="CAH2225898.1"/>
    <property type="molecule type" value="Genomic_DNA"/>
</dbReference>
<dbReference type="Gene3D" id="3.30.70.1820">
    <property type="entry name" value="L1 transposable element, RRM domain"/>
    <property type="match status" value="1"/>
</dbReference>
<dbReference type="Proteomes" id="UP001295444">
    <property type="component" value="Chromosome 01"/>
</dbReference>
<feature type="compositionally biased region" description="Polar residues" evidence="2">
    <location>
        <begin position="31"/>
        <end position="48"/>
    </location>
</feature>
<proteinExistence type="predicted"/>
<sequence length="315" mass="34919">MAHPKAQRASDFFRQGRRDKTQPEQDGGGSHSPTLASDQGSDTETTQPLPGDISMSEKRMSAMLQELRSSMKEDLQLAVNDIRREVHEVGSRLNALEEKTDDLCLANDGILERVHKLEEEQMHLTVKLADLEDRSCRNNIRVRGVPETILGADLPVYLQQLFKAIQPTMELADLRLDTAHRVSKPAKLAQDIPRDIVTKLHYFSAKEAILTAQRQATAMPPLAMLISLWDEQAESLGPIPGLSDYRHPCTPTTSGPGVDQSSKKELTGLLRTSLLQRTLQFHLPDPLGTLHGELNPPNLLLGEGPGLEEIGYFTT</sequence>
<reference evidence="3" key="1">
    <citation type="submission" date="2022-03" db="EMBL/GenBank/DDBJ databases">
        <authorList>
            <person name="Alioto T."/>
            <person name="Alioto T."/>
            <person name="Gomez Garrido J."/>
        </authorList>
    </citation>
    <scope>NUCLEOTIDE SEQUENCE</scope>
</reference>
<evidence type="ECO:0000313" key="4">
    <source>
        <dbReference type="Proteomes" id="UP001295444"/>
    </source>
</evidence>
<evidence type="ECO:0000313" key="3">
    <source>
        <dbReference type="EMBL" id="CAH2225898.1"/>
    </source>
</evidence>
<feature type="compositionally biased region" description="Basic and acidic residues" evidence="2">
    <location>
        <begin position="14"/>
        <end position="23"/>
    </location>
</feature>
<feature type="region of interest" description="Disordered" evidence="2">
    <location>
        <begin position="1"/>
        <end position="54"/>
    </location>
</feature>
<evidence type="ECO:0000256" key="2">
    <source>
        <dbReference type="SAM" id="MobiDB-lite"/>
    </source>
</evidence>
<dbReference type="InterPro" id="IPR004244">
    <property type="entry name" value="Transposase_22"/>
</dbReference>
<dbReference type="AlphaFoldDB" id="A0AAD1VSA1"/>
<dbReference type="PANTHER" id="PTHR11505">
    <property type="entry name" value="L1 TRANSPOSABLE ELEMENT-RELATED"/>
    <property type="match status" value="1"/>
</dbReference>
<gene>
    <name evidence="3" type="ORF">PECUL_23A004655</name>
</gene>
<evidence type="ECO:0000256" key="1">
    <source>
        <dbReference type="SAM" id="Coils"/>
    </source>
</evidence>
<keyword evidence="1" id="KW-0175">Coiled coil</keyword>